<accession>A0A2V2A520</accession>
<dbReference type="Gene3D" id="1.20.1090.10">
    <property type="entry name" value="Dehydroquinate synthase-like - alpha domain"/>
    <property type="match status" value="1"/>
</dbReference>
<dbReference type="GO" id="GO:0046872">
    <property type="term" value="F:metal ion binding"/>
    <property type="evidence" value="ECO:0007669"/>
    <property type="project" value="InterPro"/>
</dbReference>
<evidence type="ECO:0000259" key="5">
    <source>
        <dbReference type="Pfam" id="PF00465"/>
    </source>
</evidence>
<evidence type="ECO:0000313" key="7">
    <source>
        <dbReference type="EMBL" id="PWK14687.1"/>
    </source>
</evidence>
<comment type="caution">
    <text evidence="7">The sequence shown here is derived from an EMBL/GenBank/DDBJ whole genome shotgun (WGS) entry which is preliminary data.</text>
</comment>
<evidence type="ECO:0000259" key="6">
    <source>
        <dbReference type="Pfam" id="PF25137"/>
    </source>
</evidence>
<evidence type="ECO:0000313" key="8">
    <source>
        <dbReference type="Proteomes" id="UP000245655"/>
    </source>
</evidence>
<dbReference type="Gene3D" id="3.40.50.1970">
    <property type="match status" value="1"/>
</dbReference>
<gene>
    <name evidence="7" type="ORF">C8D84_102162</name>
</gene>
<dbReference type="InterPro" id="IPR056798">
    <property type="entry name" value="ADH_Fe_C"/>
</dbReference>
<dbReference type="AlphaFoldDB" id="A0A2V2A520"/>
<protein>
    <submittedName>
        <fullName evidence="7">Alcohol dehydrogenase</fullName>
    </submittedName>
</protein>
<comment type="cofactor">
    <cofactor evidence="1">
        <name>Fe cation</name>
        <dbReference type="ChEBI" id="CHEBI:24875"/>
    </cofactor>
</comment>
<comment type="similarity">
    <text evidence="2">Belongs to the iron-containing alcohol dehydrogenase family.</text>
</comment>
<dbReference type="InterPro" id="IPR001670">
    <property type="entry name" value="ADH_Fe/GldA"/>
</dbReference>
<name>A0A2V2A520_PSYIM</name>
<dbReference type="Proteomes" id="UP000245655">
    <property type="component" value="Unassembled WGS sequence"/>
</dbReference>
<dbReference type="InterPro" id="IPR039697">
    <property type="entry name" value="Alcohol_dehydrogenase_Fe"/>
</dbReference>
<dbReference type="GO" id="GO:0004022">
    <property type="term" value="F:alcohol dehydrogenase (NAD+) activity"/>
    <property type="evidence" value="ECO:0007669"/>
    <property type="project" value="TreeGrafter"/>
</dbReference>
<evidence type="ECO:0000256" key="2">
    <source>
        <dbReference type="ARBA" id="ARBA00007358"/>
    </source>
</evidence>
<reference evidence="7 8" key="1">
    <citation type="submission" date="2018-05" db="EMBL/GenBank/DDBJ databases">
        <title>Genomic Encyclopedia of Type Strains, Phase IV (KMG-IV): sequencing the most valuable type-strain genomes for metagenomic binning, comparative biology and taxonomic classification.</title>
        <authorList>
            <person name="Goeker M."/>
        </authorList>
    </citation>
    <scope>NUCLEOTIDE SEQUENCE [LARGE SCALE GENOMIC DNA]</scope>
    <source>
        <strain evidence="7 8">DSM 7229</strain>
    </source>
</reference>
<keyword evidence="8" id="KW-1185">Reference proteome</keyword>
<evidence type="ECO:0000256" key="4">
    <source>
        <dbReference type="ARBA" id="ARBA00023027"/>
    </source>
</evidence>
<dbReference type="PANTHER" id="PTHR11496:SF102">
    <property type="entry name" value="ALCOHOL DEHYDROGENASE 4"/>
    <property type="match status" value="1"/>
</dbReference>
<dbReference type="GeneID" id="60254338"/>
<dbReference type="PROSITE" id="PS00060">
    <property type="entry name" value="ADH_IRON_2"/>
    <property type="match status" value="1"/>
</dbReference>
<dbReference type="EMBL" id="QGGM01000002">
    <property type="protein sequence ID" value="PWK14687.1"/>
    <property type="molecule type" value="Genomic_DNA"/>
</dbReference>
<dbReference type="RefSeq" id="WP_228244437.1">
    <property type="nucleotide sequence ID" value="NZ_CAJGZY010000002.1"/>
</dbReference>
<feature type="domain" description="Alcohol dehydrogenase iron-type/glycerol dehydrogenase GldA" evidence="5">
    <location>
        <begin position="71"/>
        <end position="236"/>
    </location>
</feature>
<keyword evidence="4" id="KW-0520">NAD</keyword>
<dbReference type="CDD" id="cd08189">
    <property type="entry name" value="Fe-ADH-like"/>
    <property type="match status" value="1"/>
</dbReference>
<dbReference type="SUPFAM" id="SSF56796">
    <property type="entry name" value="Dehydroquinate synthase-like"/>
    <property type="match status" value="1"/>
</dbReference>
<evidence type="ECO:0000256" key="1">
    <source>
        <dbReference type="ARBA" id="ARBA00001962"/>
    </source>
</evidence>
<dbReference type="FunFam" id="1.20.1090.10:FF:000001">
    <property type="entry name" value="Aldehyde-alcohol dehydrogenase"/>
    <property type="match status" value="1"/>
</dbReference>
<evidence type="ECO:0000256" key="3">
    <source>
        <dbReference type="ARBA" id="ARBA00023002"/>
    </source>
</evidence>
<dbReference type="InterPro" id="IPR018211">
    <property type="entry name" value="ADH_Fe_CS"/>
</dbReference>
<proteinExistence type="inferred from homology"/>
<organism evidence="7 8">
    <name type="scientific">Psychrobacter immobilis</name>
    <dbReference type="NCBI Taxonomy" id="498"/>
    <lineage>
        <taxon>Bacteria</taxon>
        <taxon>Pseudomonadati</taxon>
        <taxon>Pseudomonadota</taxon>
        <taxon>Gammaproteobacteria</taxon>
        <taxon>Moraxellales</taxon>
        <taxon>Moraxellaceae</taxon>
        <taxon>Psychrobacter</taxon>
    </lineage>
</organism>
<dbReference type="FunFam" id="3.40.50.1970:FF:000003">
    <property type="entry name" value="Alcohol dehydrogenase, iron-containing"/>
    <property type="match status" value="1"/>
</dbReference>
<keyword evidence="3" id="KW-0560">Oxidoreductase</keyword>
<sequence>MKKQNSIAKLVNNKLVNNKLVNNKLVNNKLVNNKLVNTNGLQNVGYLAVAKTRAKVLKAFAYVVPIRRPMLFVGETSCEELCDMAINEGSTNVFIVTDAVLNKLGIPAKVTDYLDSKNISYTVYDGITPDPTFKVVEEGLRKSINAKCDSIIAIGGGSVIDAAKMIAMSQGNSCKPQQLIGILKARKPSMPLYCIPTTAGTGSEATLGAVVSDDKTHQKALSIDPRMVPLAAAIDPVIMKGMPAHITADTGIDVLTHALEAWMSANASVETDYYAASAVKSVMQNLPLVYKDGGNLKAREAMGIAAHYGGIAFSKAGLGYVHAIAHQLGAYYSIPHGRANAIVLPYVLDVNRQGSKKRLAELARKTGMVKSGQAGKSDAEIADDLIAQVRELIATLNIDPTVKGMQSSDFDKIAKAAAKEVSDTYAVPTYLSASEIKAILTKIQQASDEHTAGK</sequence>
<dbReference type="Pfam" id="PF00465">
    <property type="entry name" value="Fe-ADH"/>
    <property type="match status" value="1"/>
</dbReference>
<dbReference type="Pfam" id="PF25137">
    <property type="entry name" value="ADH_Fe_C"/>
    <property type="match status" value="1"/>
</dbReference>
<dbReference type="PANTHER" id="PTHR11496">
    <property type="entry name" value="ALCOHOL DEHYDROGENASE"/>
    <property type="match status" value="1"/>
</dbReference>
<feature type="domain" description="Fe-containing alcohol dehydrogenase-like C-terminal" evidence="6">
    <location>
        <begin position="247"/>
        <end position="442"/>
    </location>
</feature>